<evidence type="ECO:0000313" key="3">
    <source>
        <dbReference type="Proteomes" id="UP000044071"/>
    </source>
</evidence>
<keyword evidence="1" id="KW-1133">Transmembrane helix</keyword>
<dbReference type="STRING" id="1034943.BN59_03718"/>
<proteinExistence type="predicted"/>
<dbReference type="InterPro" id="IPR007973">
    <property type="entry name" value="Pilus_assembly_TraE"/>
</dbReference>
<dbReference type="AlphaFoldDB" id="A0A078KYC9"/>
<protein>
    <submittedName>
        <fullName evidence="2">Conjugal transfer pilus assembly protein TraE</fullName>
    </submittedName>
</protein>
<evidence type="ECO:0000313" key="2">
    <source>
        <dbReference type="EMBL" id="CDZ79400.1"/>
    </source>
</evidence>
<sequence>MDFKPYQSRLSQLSARFNLMVALVFGLLLSNILLACFVFKAWNHHSIEVTPFSGAPAYLKSASEVDGHYLSLMAENFVNERLNVTPETVTANHQRLLAYVSHQSYPQLLRRLTNEAKIIKAKKMSSIFYVDTNKANPHKLTVVVSGTLKRFVGLHALNDERKTYVLQFHYNDSRLSIVKFSQLLEKDHA</sequence>
<name>A0A078KYC9_9GAMM</name>
<reference evidence="2 3" key="1">
    <citation type="submission" date="2014-06" db="EMBL/GenBank/DDBJ databases">
        <authorList>
            <person name="Urmite Genomes Urmite Genomes"/>
        </authorList>
    </citation>
    <scope>NUCLEOTIDE SEQUENCE [LARGE SCALE GENOMIC DNA]</scope>
</reference>
<evidence type="ECO:0000256" key="1">
    <source>
        <dbReference type="SAM" id="Phobius"/>
    </source>
</evidence>
<organism evidence="2 3">
    <name type="scientific">Legionella massiliensis</name>
    <dbReference type="NCBI Taxonomy" id="1034943"/>
    <lineage>
        <taxon>Bacteria</taxon>
        <taxon>Pseudomonadati</taxon>
        <taxon>Pseudomonadota</taxon>
        <taxon>Gammaproteobacteria</taxon>
        <taxon>Legionellales</taxon>
        <taxon>Legionellaceae</taxon>
        <taxon>Legionella</taxon>
    </lineage>
</organism>
<dbReference type="Proteomes" id="UP000044071">
    <property type="component" value="Unassembled WGS sequence"/>
</dbReference>
<accession>A0A078KYC9</accession>
<keyword evidence="1" id="KW-0812">Transmembrane</keyword>
<dbReference type="EMBL" id="CCSB01000005">
    <property type="protein sequence ID" value="CDZ79400.1"/>
    <property type="molecule type" value="Genomic_DNA"/>
</dbReference>
<dbReference type="NCBIfam" id="TIGR02761">
    <property type="entry name" value="TraE_TIGR"/>
    <property type="match status" value="1"/>
</dbReference>
<dbReference type="OrthoDB" id="5880202at2"/>
<keyword evidence="3" id="KW-1185">Reference proteome</keyword>
<dbReference type="eggNOG" id="ENOG50333FI">
    <property type="taxonomic scope" value="Bacteria"/>
</dbReference>
<feature type="transmembrane region" description="Helical" evidence="1">
    <location>
        <begin position="21"/>
        <end position="42"/>
    </location>
</feature>
<keyword evidence="1" id="KW-0472">Membrane</keyword>
<dbReference type="Pfam" id="PF05309">
    <property type="entry name" value="TraE"/>
    <property type="match status" value="1"/>
</dbReference>
<gene>
    <name evidence="2" type="ORF">BN59_03718</name>
</gene>
<dbReference type="RefSeq" id="WP_044012670.1">
    <property type="nucleotide sequence ID" value="NZ_CCVW01000005.1"/>
</dbReference>